<dbReference type="CDD" id="cd07813">
    <property type="entry name" value="COQ10p_like"/>
    <property type="match status" value="1"/>
</dbReference>
<dbReference type="EMBL" id="FUXL01000016">
    <property type="protein sequence ID" value="SKA33839.1"/>
    <property type="molecule type" value="Genomic_DNA"/>
</dbReference>
<dbReference type="InterPro" id="IPR023393">
    <property type="entry name" value="START-like_dom_sf"/>
</dbReference>
<dbReference type="PANTHER" id="PTHR12901">
    <property type="entry name" value="SPERM PROTEIN HOMOLOG"/>
    <property type="match status" value="1"/>
</dbReference>
<keyword evidence="4" id="KW-1185">Reference proteome</keyword>
<gene>
    <name evidence="3" type="ORF">SAMN05428963_11680</name>
</gene>
<dbReference type="Pfam" id="PF03364">
    <property type="entry name" value="Polyketide_cyc"/>
    <property type="match status" value="1"/>
</dbReference>
<evidence type="ECO:0000259" key="2">
    <source>
        <dbReference type="Pfam" id="PF03364"/>
    </source>
</evidence>
<dbReference type="SUPFAM" id="SSF55961">
    <property type="entry name" value="Bet v1-like"/>
    <property type="match status" value="1"/>
</dbReference>
<dbReference type="GO" id="GO:0045333">
    <property type="term" value="P:cellular respiration"/>
    <property type="evidence" value="ECO:0007669"/>
    <property type="project" value="InterPro"/>
</dbReference>
<dbReference type="STRING" id="1365950.SAMN05428963_11680"/>
<dbReference type="GO" id="GO:0048039">
    <property type="term" value="F:ubiquinone binding"/>
    <property type="evidence" value="ECO:0007669"/>
    <property type="project" value="InterPro"/>
</dbReference>
<evidence type="ECO:0000313" key="3">
    <source>
        <dbReference type="EMBL" id="SKA33839.1"/>
    </source>
</evidence>
<dbReference type="RefSeq" id="WP_078709880.1">
    <property type="nucleotide sequence ID" value="NZ_FUXL01000016.1"/>
</dbReference>
<accession>A0A1T4T0G6</accession>
<protein>
    <submittedName>
        <fullName evidence="3">Coenzyme Q-binding protein COQ10</fullName>
    </submittedName>
</protein>
<dbReference type="PANTHER" id="PTHR12901:SF10">
    <property type="entry name" value="COENZYME Q-BINDING PROTEIN COQ10, MITOCHONDRIAL"/>
    <property type="match status" value="1"/>
</dbReference>
<evidence type="ECO:0000256" key="1">
    <source>
        <dbReference type="ARBA" id="ARBA00008918"/>
    </source>
</evidence>
<dbReference type="Gene3D" id="3.30.530.20">
    <property type="match status" value="1"/>
</dbReference>
<evidence type="ECO:0000313" key="4">
    <source>
        <dbReference type="Proteomes" id="UP000190135"/>
    </source>
</evidence>
<reference evidence="3 4" key="1">
    <citation type="submission" date="2017-02" db="EMBL/GenBank/DDBJ databases">
        <authorList>
            <person name="Peterson S.W."/>
        </authorList>
    </citation>
    <scope>NUCLEOTIDE SEQUENCE [LARGE SCALE GENOMIC DNA]</scope>
    <source>
        <strain evidence="3 4">USBA 369</strain>
    </source>
</reference>
<organism evidence="3 4">
    <name type="scientific">Consotaella salsifontis</name>
    <dbReference type="NCBI Taxonomy" id="1365950"/>
    <lineage>
        <taxon>Bacteria</taxon>
        <taxon>Pseudomonadati</taxon>
        <taxon>Pseudomonadota</taxon>
        <taxon>Alphaproteobacteria</taxon>
        <taxon>Hyphomicrobiales</taxon>
        <taxon>Aurantimonadaceae</taxon>
        <taxon>Consotaella</taxon>
    </lineage>
</organism>
<feature type="domain" description="Coenzyme Q-binding protein COQ10 START" evidence="2">
    <location>
        <begin position="11"/>
        <end position="141"/>
    </location>
</feature>
<sequence>MSHKFETTRRVPHSAGQMFDLVADMKSYPEFVPLCSDIKVHSVRERNGKTLCISDMTVAYKMIRETLTTQVLLKPDEHRIEVSYLEGPFRFLENTWTFTPVDEGSCDVHFFIEYEFKNRALGMLMGSMFDYAFRRFSTAFEQRADKIYGRDEGGVPSASPVA</sequence>
<dbReference type="AlphaFoldDB" id="A0A1T4T0G6"/>
<comment type="similarity">
    <text evidence="1">Belongs to the ribosome association toxin RatA family.</text>
</comment>
<dbReference type="OrthoDB" id="9804759at2"/>
<name>A0A1T4T0G6_9HYPH</name>
<dbReference type="InterPro" id="IPR005031">
    <property type="entry name" value="COQ10_START"/>
</dbReference>
<proteinExistence type="inferred from homology"/>
<dbReference type="Proteomes" id="UP000190135">
    <property type="component" value="Unassembled WGS sequence"/>
</dbReference>
<dbReference type="InterPro" id="IPR044996">
    <property type="entry name" value="COQ10-like"/>
</dbReference>